<feature type="domain" description="GFO/IDH/MocA-like oxidoreductase" evidence="5">
    <location>
        <begin position="143"/>
        <end position="256"/>
    </location>
</feature>
<dbReference type="PANTHER" id="PTHR22604:SF105">
    <property type="entry name" value="TRANS-1,2-DIHYDROBENZENE-1,2-DIOL DEHYDROGENASE"/>
    <property type="match status" value="1"/>
</dbReference>
<dbReference type="PANTHER" id="PTHR22604">
    <property type="entry name" value="OXIDOREDUCTASES"/>
    <property type="match status" value="1"/>
</dbReference>
<comment type="similarity">
    <text evidence="1">Belongs to the Gfo/Idh/MocA family.</text>
</comment>
<dbReference type="Gene3D" id="3.30.360.10">
    <property type="entry name" value="Dihydrodipicolinate Reductase, domain 2"/>
    <property type="match status" value="1"/>
</dbReference>
<evidence type="ECO:0000256" key="3">
    <source>
        <dbReference type="ARBA" id="ARBA00023027"/>
    </source>
</evidence>
<dbReference type="InterPro" id="IPR050984">
    <property type="entry name" value="Gfo/Idh/MocA_domain"/>
</dbReference>
<keyword evidence="3" id="KW-0520">NAD</keyword>
<evidence type="ECO:0000259" key="5">
    <source>
        <dbReference type="Pfam" id="PF22725"/>
    </source>
</evidence>
<dbReference type="InterPro" id="IPR000683">
    <property type="entry name" value="Gfo/Idh/MocA-like_OxRdtase_N"/>
</dbReference>
<comment type="caution">
    <text evidence="6">The sequence shown here is derived from an EMBL/GenBank/DDBJ whole genome shotgun (WGS) entry which is preliminary data.</text>
</comment>
<evidence type="ECO:0000313" key="7">
    <source>
        <dbReference type="Proteomes" id="UP000321118"/>
    </source>
</evidence>
<dbReference type="GO" id="GO:0016491">
    <property type="term" value="F:oxidoreductase activity"/>
    <property type="evidence" value="ECO:0007669"/>
    <property type="project" value="UniProtKB-KW"/>
</dbReference>
<gene>
    <name evidence="6" type="ORF">CXY01_29800</name>
</gene>
<evidence type="ECO:0000256" key="1">
    <source>
        <dbReference type="ARBA" id="ARBA00010928"/>
    </source>
</evidence>
<dbReference type="OrthoDB" id="9815825at2"/>
<evidence type="ECO:0000259" key="4">
    <source>
        <dbReference type="Pfam" id="PF01408"/>
    </source>
</evidence>
<dbReference type="InterPro" id="IPR055170">
    <property type="entry name" value="GFO_IDH_MocA-like_dom"/>
</dbReference>
<proteinExistence type="inferred from homology"/>
<dbReference type="Pfam" id="PF01408">
    <property type="entry name" value="GFO_IDH_MocA"/>
    <property type="match status" value="1"/>
</dbReference>
<dbReference type="GO" id="GO:0000166">
    <property type="term" value="F:nucleotide binding"/>
    <property type="evidence" value="ECO:0007669"/>
    <property type="project" value="InterPro"/>
</dbReference>
<keyword evidence="7" id="KW-1185">Reference proteome</keyword>
<dbReference type="AlphaFoldDB" id="A0A510VB27"/>
<protein>
    <submittedName>
        <fullName evidence="6">Dehydrogenase</fullName>
    </submittedName>
</protein>
<evidence type="ECO:0000313" key="6">
    <source>
        <dbReference type="EMBL" id="GEK22460.1"/>
    </source>
</evidence>
<feature type="domain" description="Gfo/Idh/MocA-like oxidoreductase N-terminal" evidence="4">
    <location>
        <begin position="14"/>
        <end position="131"/>
    </location>
</feature>
<name>A0A510VB27_9CELL</name>
<dbReference type="SUPFAM" id="SSF55347">
    <property type="entry name" value="Glyceraldehyde-3-phosphate dehydrogenase-like, C-terminal domain"/>
    <property type="match status" value="1"/>
</dbReference>
<keyword evidence="2" id="KW-0560">Oxidoreductase</keyword>
<dbReference type="RefSeq" id="WP_146928397.1">
    <property type="nucleotide sequence ID" value="NZ_BJUB01000009.1"/>
</dbReference>
<dbReference type="EMBL" id="BJUB01000009">
    <property type="protein sequence ID" value="GEK22460.1"/>
    <property type="molecule type" value="Genomic_DNA"/>
</dbReference>
<reference evidence="6 7" key="1">
    <citation type="submission" date="2019-07" db="EMBL/GenBank/DDBJ databases">
        <title>Whole genome shotgun sequence of Cellulomonas xylanilytica NBRC 101102.</title>
        <authorList>
            <person name="Hosoyama A."/>
            <person name="Uohara A."/>
            <person name="Ohji S."/>
            <person name="Ichikawa N."/>
        </authorList>
    </citation>
    <scope>NUCLEOTIDE SEQUENCE [LARGE SCALE GENOMIC DNA]</scope>
    <source>
        <strain evidence="6 7">NBRC 101102</strain>
    </source>
</reference>
<dbReference type="Pfam" id="PF22725">
    <property type="entry name" value="GFO_IDH_MocA_C3"/>
    <property type="match status" value="1"/>
</dbReference>
<sequence>MADRAQDPRSAPPIRWGILGAGNIAATFAAAVNAHTRAQLVAVGSRNRDRAQRFATAHGIPTTHVGYRELVEDPQVDAVYIATPHSEHKEQALLAIRAGKHVLVEKAFTRNAGEAEEVFAAARTAGVFVMEAMWTRFLPHVYALHQVIDAGEIGEIINLSADHGQAFTYDPKSRLFDPALAGGALLDLGVYPVSFAHDFLGVPDAVQAVGQLTPTGVDGQISIVLSYGDRAQATLSTTLWAKTPTIATISGTEGNIWVKGSFYGPTSFRVQRLDGRVWDFDQPGTKGLQYEAAEVARQVAAGATESPRLTWDNTLEVLRTMDTIRSLVGVTYPGE</sequence>
<accession>A0A510VB27</accession>
<organism evidence="6 7">
    <name type="scientific">Cellulomonas xylanilytica</name>
    <dbReference type="NCBI Taxonomy" id="233583"/>
    <lineage>
        <taxon>Bacteria</taxon>
        <taxon>Bacillati</taxon>
        <taxon>Actinomycetota</taxon>
        <taxon>Actinomycetes</taxon>
        <taxon>Micrococcales</taxon>
        <taxon>Cellulomonadaceae</taxon>
        <taxon>Cellulomonas</taxon>
    </lineage>
</organism>
<dbReference type="SUPFAM" id="SSF51735">
    <property type="entry name" value="NAD(P)-binding Rossmann-fold domains"/>
    <property type="match status" value="1"/>
</dbReference>
<evidence type="ECO:0000256" key="2">
    <source>
        <dbReference type="ARBA" id="ARBA00023002"/>
    </source>
</evidence>
<dbReference type="Gene3D" id="3.40.50.720">
    <property type="entry name" value="NAD(P)-binding Rossmann-like Domain"/>
    <property type="match status" value="1"/>
</dbReference>
<dbReference type="Proteomes" id="UP000321118">
    <property type="component" value="Unassembled WGS sequence"/>
</dbReference>
<dbReference type="InterPro" id="IPR036291">
    <property type="entry name" value="NAD(P)-bd_dom_sf"/>
</dbReference>